<evidence type="ECO:0000256" key="12">
    <source>
        <dbReference type="ARBA" id="ARBA00047493"/>
    </source>
</evidence>
<dbReference type="GO" id="GO:0046872">
    <property type="term" value="F:metal ion binding"/>
    <property type="evidence" value="ECO:0007669"/>
    <property type="project" value="UniProtKB-KW"/>
</dbReference>
<keyword evidence="15" id="KW-1185">Reference proteome</keyword>
<evidence type="ECO:0000256" key="13">
    <source>
        <dbReference type="SAM" id="MobiDB-lite"/>
    </source>
</evidence>
<evidence type="ECO:0000256" key="3">
    <source>
        <dbReference type="ARBA" id="ARBA00013025"/>
    </source>
</evidence>
<keyword evidence="7" id="KW-0547">Nucleotide-binding</keyword>
<evidence type="ECO:0000313" key="15">
    <source>
        <dbReference type="Proteomes" id="UP001530293"/>
    </source>
</evidence>
<dbReference type="EMBL" id="JALLBG020000254">
    <property type="protein sequence ID" value="KAL3757706.1"/>
    <property type="molecule type" value="Genomic_DNA"/>
</dbReference>
<feature type="compositionally biased region" description="Low complexity" evidence="13">
    <location>
        <begin position="255"/>
        <end position="284"/>
    </location>
</feature>
<comment type="similarity">
    <text evidence="2">Belongs to the folylpolyglutamate synthase family.</text>
</comment>
<dbReference type="SUPFAM" id="SSF53623">
    <property type="entry name" value="MurD-like peptide ligases, catalytic domain"/>
    <property type="match status" value="2"/>
</dbReference>
<evidence type="ECO:0000256" key="4">
    <source>
        <dbReference type="ARBA" id="ARBA00022563"/>
    </source>
</evidence>
<dbReference type="PROSITE" id="PS01011">
    <property type="entry name" value="FOLYLPOLYGLU_SYNT_1"/>
    <property type="match status" value="1"/>
</dbReference>
<keyword evidence="9" id="KW-0460">Magnesium</keyword>
<evidence type="ECO:0000256" key="5">
    <source>
        <dbReference type="ARBA" id="ARBA00022598"/>
    </source>
</evidence>
<dbReference type="GO" id="GO:0006730">
    <property type="term" value="P:one-carbon metabolic process"/>
    <property type="evidence" value="ECO:0007669"/>
    <property type="project" value="UniProtKB-KW"/>
</dbReference>
<comment type="catalytic activity">
    <reaction evidence="12">
        <text>(6S)-5,6,7,8-tetrahydrofolyl-(gamma-L-Glu)(n) + L-glutamate + ATP = (6S)-5,6,7,8-tetrahydrofolyl-(gamma-L-Glu)(n+1) + ADP + phosphate + H(+)</text>
        <dbReference type="Rhea" id="RHEA:10580"/>
        <dbReference type="Rhea" id="RHEA-COMP:14738"/>
        <dbReference type="Rhea" id="RHEA-COMP:14740"/>
        <dbReference type="ChEBI" id="CHEBI:15378"/>
        <dbReference type="ChEBI" id="CHEBI:29985"/>
        <dbReference type="ChEBI" id="CHEBI:30616"/>
        <dbReference type="ChEBI" id="CHEBI:43474"/>
        <dbReference type="ChEBI" id="CHEBI:141005"/>
        <dbReference type="ChEBI" id="CHEBI:456216"/>
        <dbReference type="EC" id="6.3.2.17"/>
    </reaction>
</comment>
<dbReference type="Gene3D" id="3.40.1190.10">
    <property type="entry name" value="Mur-like, catalytic domain"/>
    <property type="match status" value="1"/>
</dbReference>
<keyword evidence="6" id="KW-0479">Metal-binding</keyword>
<sequence length="742" mass="81660">MTSMSATACTVGDDQGERYSYDEAVSALLSPLHQATTPEELRAAALRRTNTLQDMHIYLHRLGLDLNGSDAINNNNSSSNKISGDIKNDINTNYNKYHIPSLIFHITGTKGKGSTLSLCESILRNAYGLNTGLFTSPHLVNICERIRINGMPLSKQMFGRVYWSVRRKLEEFHDGTDKDDDVEHYNCGNGVNATSFPPLPILPGYFRMLTLMAIYTFCHQPTNTISIPKIDVILLEVGMGGRYDATNVFEPPAPSSSATPTPTELDSSRTTSSLESSTMESSTRNNNEQRVLVRGVTLIDYDHTRVLGSTLSQIAWEKGGIYIHNKLQSIGMDDGGYERFVAEKNLTKTTVAAAAASNGKDTQATNQPIVFASGNNNSSEVLTTLERIAKCSGSHLQVVHDASIESFSKIGLQGEHQRSNAALAFAMCQYAMNQMIDMQNALAKTFWPGRCHTVPYPISTMRGSERQHHRNLTMNLRCDGAHTPLSIKACIEWFRKSVVNSSNTNMDHASASQHKFLIFNCGHERNPIPLIHSLCTSSIIFQTIYFCHADFERPSAVPKRLKEAWIKEPLEQDILDGDAVVDVTFQNMCRKLAADARHNLSIGINEDGVTNLIAGSSAFTSSWQETLANVWKIVDLYSRHFGRSGTGGDGSEHTLAEHFMRVVTGLNVKDALTSIQDEVTSSLTIKDSENDDDIIHPSDHKSVVVEVCVTGSLYIVGSALAAAGWEEGKETDSTNCIISHKV</sequence>
<protein>
    <recommendedName>
        <fullName evidence="3">tetrahydrofolate synthase</fullName>
        <ecNumber evidence="3">6.3.2.17</ecNumber>
    </recommendedName>
    <alternativeName>
        <fullName evidence="11">Folylpoly-gamma-glutamate synthetase</fullName>
    </alternativeName>
    <alternativeName>
        <fullName evidence="10">Tetrahydrofolylpolyglutamate synthase</fullName>
    </alternativeName>
</protein>
<comment type="caution">
    <text evidence="14">The sequence shown here is derived from an EMBL/GenBank/DDBJ whole genome shotgun (WGS) entry which is preliminary data.</text>
</comment>
<evidence type="ECO:0000256" key="2">
    <source>
        <dbReference type="ARBA" id="ARBA00008276"/>
    </source>
</evidence>
<dbReference type="InterPro" id="IPR001645">
    <property type="entry name" value="Folylpolyglutamate_synth"/>
</dbReference>
<gene>
    <name evidence="14" type="ORF">ACHAWU_000347</name>
</gene>
<accession>A0ABD3M4P9</accession>
<dbReference type="SUPFAM" id="SSF53244">
    <property type="entry name" value="MurD-like peptide ligases, peptide-binding domain"/>
    <property type="match status" value="1"/>
</dbReference>
<keyword evidence="5" id="KW-0436">Ligase</keyword>
<evidence type="ECO:0000256" key="7">
    <source>
        <dbReference type="ARBA" id="ARBA00022741"/>
    </source>
</evidence>
<comment type="pathway">
    <text evidence="1">Cofactor biosynthesis; tetrahydrofolylpolyglutamate biosynthesis.</text>
</comment>
<proteinExistence type="inferred from homology"/>
<evidence type="ECO:0000256" key="11">
    <source>
        <dbReference type="ARBA" id="ARBA00030876"/>
    </source>
</evidence>
<evidence type="ECO:0000313" key="14">
    <source>
        <dbReference type="EMBL" id="KAL3757706.1"/>
    </source>
</evidence>
<dbReference type="GO" id="GO:0004326">
    <property type="term" value="F:tetrahydrofolylpolyglutamate synthase activity"/>
    <property type="evidence" value="ECO:0007669"/>
    <property type="project" value="UniProtKB-EC"/>
</dbReference>
<evidence type="ECO:0000256" key="1">
    <source>
        <dbReference type="ARBA" id="ARBA00005150"/>
    </source>
</evidence>
<dbReference type="EC" id="6.3.2.17" evidence="3"/>
<dbReference type="InterPro" id="IPR036615">
    <property type="entry name" value="Mur_ligase_C_dom_sf"/>
</dbReference>
<evidence type="ECO:0000256" key="9">
    <source>
        <dbReference type="ARBA" id="ARBA00022842"/>
    </source>
</evidence>
<evidence type="ECO:0000256" key="8">
    <source>
        <dbReference type="ARBA" id="ARBA00022840"/>
    </source>
</evidence>
<organism evidence="14 15">
    <name type="scientific">Discostella pseudostelligera</name>
    <dbReference type="NCBI Taxonomy" id="259834"/>
    <lineage>
        <taxon>Eukaryota</taxon>
        <taxon>Sar</taxon>
        <taxon>Stramenopiles</taxon>
        <taxon>Ochrophyta</taxon>
        <taxon>Bacillariophyta</taxon>
        <taxon>Coscinodiscophyceae</taxon>
        <taxon>Thalassiosirophycidae</taxon>
        <taxon>Stephanodiscales</taxon>
        <taxon>Stephanodiscaceae</taxon>
        <taxon>Discostella</taxon>
    </lineage>
</organism>
<dbReference type="PANTHER" id="PTHR11136">
    <property type="entry name" value="FOLYLPOLYGLUTAMATE SYNTHASE-RELATED"/>
    <property type="match status" value="1"/>
</dbReference>
<dbReference type="InterPro" id="IPR018109">
    <property type="entry name" value="Folylpolyglutamate_synth_CS"/>
</dbReference>
<feature type="region of interest" description="Disordered" evidence="13">
    <location>
        <begin position="246"/>
        <end position="287"/>
    </location>
</feature>
<reference evidence="14 15" key="1">
    <citation type="submission" date="2024-10" db="EMBL/GenBank/DDBJ databases">
        <title>Updated reference genomes for cyclostephanoid diatoms.</title>
        <authorList>
            <person name="Roberts W.R."/>
            <person name="Alverson A.J."/>
        </authorList>
    </citation>
    <scope>NUCLEOTIDE SEQUENCE [LARGE SCALE GENOMIC DNA]</scope>
    <source>
        <strain evidence="14 15">AJA232-27</strain>
    </source>
</reference>
<keyword evidence="8" id="KW-0067">ATP-binding</keyword>
<keyword evidence="4" id="KW-0554">One-carbon metabolism</keyword>
<dbReference type="InterPro" id="IPR036565">
    <property type="entry name" value="Mur-like_cat_sf"/>
</dbReference>
<name>A0ABD3M4P9_9STRA</name>
<dbReference type="AlphaFoldDB" id="A0ABD3M4P9"/>
<dbReference type="Proteomes" id="UP001530293">
    <property type="component" value="Unassembled WGS sequence"/>
</dbReference>
<dbReference type="Gene3D" id="3.90.190.20">
    <property type="entry name" value="Mur ligase, C-terminal domain"/>
    <property type="match status" value="1"/>
</dbReference>
<evidence type="ECO:0000256" key="6">
    <source>
        <dbReference type="ARBA" id="ARBA00022723"/>
    </source>
</evidence>
<dbReference type="PANTHER" id="PTHR11136:SF5">
    <property type="entry name" value="FOLYLPOLYGLUTAMATE SYNTHASE, MITOCHONDRIAL"/>
    <property type="match status" value="1"/>
</dbReference>
<evidence type="ECO:0000256" key="10">
    <source>
        <dbReference type="ARBA" id="ARBA00030592"/>
    </source>
</evidence>
<dbReference type="GO" id="GO:0005524">
    <property type="term" value="F:ATP binding"/>
    <property type="evidence" value="ECO:0007669"/>
    <property type="project" value="UniProtKB-KW"/>
</dbReference>